<dbReference type="Pfam" id="PF21221">
    <property type="entry name" value="B_lactamase-like_C"/>
    <property type="match status" value="1"/>
</dbReference>
<dbReference type="SMART" id="SM00849">
    <property type="entry name" value="Lactamase_B"/>
    <property type="match status" value="1"/>
</dbReference>
<dbReference type="InterPro" id="IPR036388">
    <property type="entry name" value="WH-like_DNA-bd_sf"/>
</dbReference>
<dbReference type="CDD" id="cd07725">
    <property type="entry name" value="TTHA1429-like_MBL-fold"/>
    <property type="match status" value="1"/>
</dbReference>
<dbReference type="InterPro" id="IPR048933">
    <property type="entry name" value="B_lactamase-like_C"/>
</dbReference>
<keyword evidence="6" id="KW-1185">Reference proteome</keyword>
<gene>
    <name evidence="5" type="ORF">VF724_07515</name>
</gene>
<dbReference type="InterPro" id="IPR036866">
    <property type="entry name" value="RibonucZ/Hydroxyglut_hydro"/>
</dbReference>
<dbReference type="PANTHER" id="PTHR23131:SF4">
    <property type="entry name" value="METALLO-BETA-LACTAMASE SUPERFAMILY POTEIN"/>
    <property type="match status" value="1"/>
</dbReference>
<sequence length="317" mass="36358">MDHILQNSGILPVKIDLPFRLNHVNCFLAEGETGWTIIDTGLHNASSAEAWDAHLDGKELTRIVLTHYHPDHIGYAGTLQAKTGARVQMTQTDTKTMNLFWSNDFYEMMLGNYFSYGVDEATAHRLIDYTRNFSNTVMPLPKIDEYLHEGDRIVFGRYEYELFRAPGHADGMICLFDRDNGILLSADHILPRITPNISYWFFGEQNPLKVYMDSLERFKGLNAEYVIPSHGQPFQNANRRIDEIIGHHDKRLDQALEIVNNGKSTVFEICLSMFGSRLTDHEIRFAIGETIAHLEFLAERGECRKDKDGGKWIYKKA</sequence>
<evidence type="ECO:0000256" key="1">
    <source>
        <dbReference type="ARBA" id="ARBA00034221"/>
    </source>
</evidence>
<protein>
    <submittedName>
        <fullName evidence="5">MBL fold metallo-hydrolase</fullName>
    </submittedName>
</protein>
<evidence type="ECO:0000256" key="2">
    <source>
        <dbReference type="ARBA" id="ARBA00034301"/>
    </source>
</evidence>
<comment type="function">
    <text evidence="2">Counteracts the endogenous Pycsar antiviral defense system. Phosphodiesterase that enables metal-dependent hydrolysis of host cyclic nucleotide Pycsar defense signals such as cCMP and cUMP.</text>
</comment>
<dbReference type="Pfam" id="PF00753">
    <property type="entry name" value="Lactamase_B"/>
    <property type="match status" value="1"/>
</dbReference>
<organism evidence="5 6">
    <name type="scientific">Ferviditalea candida</name>
    <dbReference type="NCBI Taxonomy" id="3108399"/>
    <lineage>
        <taxon>Bacteria</taxon>
        <taxon>Bacillati</taxon>
        <taxon>Bacillota</taxon>
        <taxon>Bacilli</taxon>
        <taxon>Bacillales</taxon>
        <taxon>Paenibacillaceae</taxon>
        <taxon>Ferviditalea</taxon>
    </lineage>
</organism>
<evidence type="ECO:0000256" key="3">
    <source>
        <dbReference type="ARBA" id="ARBA00048505"/>
    </source>
</evidence>
<comment type="catalytic activity">
    <reaction evidence="3">
        <text>3',5'-cyclic UMP + H2O = UMP + H(+)</text>
        <dbReference type="Rhea" id="RHEA:70575"/>
        <dbReference type="ChEBI" id="CHEBI:15377"/>
        <dbReference type="ChEBI" id="CHEBI:15378"/>
        <dbReference type="ChEBI" id="CHEBI:57865"/>
        <dbReference type="ChEBI" id="CHEBI:184387"/>
    </reaction>
    <physiologicalReaction direction="left-to-right" evidence="3">
        <dbReference type="Rhea" id="RHEA:70576"/>
    </physiologicalReaction>
</comment>
<proteinExistence type="predicted"/>
<feature type="domain" description="Metallo-beta-lactamase" evidence="4">
    <location>
        <begin position="23"/>
        <end position="230"/>
    </location>
</feature>
<evidence type="ECO:0000313" key="6">
    <source>
        <dbReference type="Proteomes" id="UP001310386"/>
    </source>
</evidence>
<comment type="caution">
    <text evidence="5">The sequence shown here is derived from an EMBL/GenBank/DDBJ whole genome shotgun (WGS) entry which is preliminary data.</text>
</comment>
<dbReference type="EMBL" id="JAYJLD010000008">
    <property type="protein sequence ID" value="MEB3101510.1"/>
    <property type="molecule type" value="Genomic_DNA"/>
</dbReference>
<reference evidence="5" key="1">
    <citation type="submission" date="2023-12" db="EMBL/GenBank/DDBJ databases">
        <title>Fervidustalea candida gen. nov., sp. nov., a novel member of the family Paenibacillaceae isolated from a geothermal area.</title>
        <authorList>
            <person name="Li W.-J."/>
            <person name="Jiao J.-Y."/>
            <person name="Chen Y."/>
        </authorList>
    </citation>
    <scope>NUCLEOTIDE SEQUENCE</scope>
    <source>
        <strain evidence="5">SYSU GA230002</strain>
    </source>
</reference>
<dbReference type="Gene3D" id="3.60.15.10">
    <property type="entry name" value="Ribonuclease Z/Hydroxyacylglutathione hydrolase-like"/>
    <property type="match status" value="1"/>
</dbReference>
<dbReference type="Gene3D" id="1.10.10.10">
    <property type="entry name" value="Winged helix-like DNA-binding domain superfamily/Winged helix DNA-binding domain"/>
    <property type="match status" value="1"/>
</dbReference>
<dbReference type="PANTHER" id="PTHR23131">
    <property type="entry name" value="ENDORIBONUCLEASE LACTB2"/>
    <property type="match status" value="1"/>
</dbReference>
<dbReference type="RefSeq" id="WP_371753628.1">
    <property type="nucleotide sequence ID" value="NZ_JAYJLD010000008.1"/>
</dbReference>
<accession>A0ABU5ZG77</accession>
<comment type="catalytic activity">
    <reaction evidence="1">
        <text>3',5'-cyclic CMP + H2O = CMP + H(+)</text>
        <dbReference type="Rhea" id="RHEA:72675"/>
        <dbReference type="ChEBI" id="CHEBI:15377"/>
        <dbReference type="ChEBI" id="CHEBI:15378"/>
        <dbReference type="ChEBI" id="CHEBI:58003"/>
        <dbReference type="ChEBI" id="CHEBI:60377"/>
    </reaction>
    <physiologicalReaction direction="left-to-right" evidence="1">
        <dbReference type="Rhea" id="RHEA:72676"/>
    </physiologicalReaction>
</comment>
<dbReference type="SUPFAM" id="SSF56281">
    <property type="entry name" value="Metallo-hydrolase/oxidoreductase"/>
    <property type="match status" value="1"/>
</dbReference>
<dbReference type="InterPro" id="IPR001279">
    <property type="entry name" value="Metallo-B-lactamas"/>
</dbReference>
<dbReference type="Proteomes" id="UP001310386">
    <property type="component" value="Unassembled WGS sequence"/>
</dbReference>
<evidence type="ECO:0000313" key="5">
    <source>
        <dbReference type="EMBL" id="MEB3101510.1"/>
    </source>
</evidence>
<evidence type="ECO:0000259" key="4">
    <source>
        <dbReference type="SMART" id="SM00849"/>
    </source>
</evidence>
<name>A0ABU5ZG77_9BACL</name>
<dbReference type="InterPro" id="IPR050662">
    <property type="entry name" value="Sec-metab_biosynth-thioest"/>
</dbReference>